<comment type="caution">
    <text evidence="2">The sequence shown here is derived from an EMBL/GenBank/DDBJ whole genome shotgun (WGS) entry which is preliminary data.</text>
</comment>
<evidence type="ECO:0000256" key="1">
    <source>
        <dbReference type="SAM" id="MobiDB-lite"/>
    </source>
</evidence>
<dbReference type="Pfam" id="PF05721">
    <property type="entry name" value="PhyH"/>
    <property type="match status" value="1"/>
</dbReference>
<dbReference type="Gene3D" id="2.60.120.620">
    <property type="entry name" value="q2cbj1_9rhob like domain"/>
    <property type="match status" value="1"/>
</dbReference>
<name>A0ABR1W3H4_9PEZI</name>
<proteinExistence type="predicted"/>
<dbReference type="InterPro" id="IPR008775">
    <property type="entry name" value="Phytyl_CoA_dOase-like"/>
</dbReference>
<feature type="compositionally biased region" description="Polar residues" evidence="1">
    <location>
        <begin position="1"/>
        <end position="17"/>
    </location>
</feature>
<dbReference type="PANTHER" id="PTHR31630:SF6">
    <property type="entry name" value="PHYTANOYL-COA DIOXYGENASE-RELATED"/>
    <property type="match status" value="1"/>
</dbReference>
<protein>
    <recommendedName>
        <fullName evidence="4">Phytanoyl-CoA dioxygenase</fullName>
    </recommendedName>
</protein>
<accession>A0ABR1W3H4</accession>
<dbReference type="PANTHER" id="PTHR31630">
    <property type="entry name" value="PHYTANOYL-COA DIOXYGENASE-RELATED-RELATED"/>
    <property type="match status" value="1"/>
</dbReference>
<sequence length="380" mass="41956">MATITDTMMESTPSAQTPAAAGKTVTKEDRGYLDTSNGAVADWAATEIRGDTDILASQASSRVPFGDWRDQFFQKGYYVVKGAIPRERADAYRQRMLDWFAKFDFGFDINDKSTWVQEHLPKMMKGESSSTIAPPMRSGHGKSEALTAPLLSEPGVIEPFAQLWNTDELLVSFDAPNITLPGRTDVDGAPWPHVDQSPTRKGLVCVQGIVNLSPAGPNDGGLQLFTGSSELFEQFFVEHPLQPKPEGAPGQVDWYGFTDADVKWFTDRGCERIKVEADPGDVIIWDSRTVHYSSQPASDVIRTIMYATYAPASLASPEDLALKAELFKRYEGSTHWPHCNIWGQGKAMRDGKICSGEREEPLERPVVTDTVLKLAGLKSY</sequence>
<gene>
    <name evidence="2" type="ORF">PG996_004210</name>
</gene>
<evidence type="ECO:0000313" key="2">
    <source>
        <dbReference type="EMBL" id="KAK8078040.1"/>
    </source>
</evidence>
<reference evidence="2 3" key="1">
    <citation type="submission" date="2023-01" db="EMBL/GenBank/DDBJ databases">
        <title>Analysis of 21 Apiospora genomes using comparative genomics revels a genus with tremendous synthesis potential of carbohydrate active enzymes and secondary metabolites.</title>
        <authorList>
            <person name="Sorensen T."/>
        </authorList>
    </citation>
    <scope>NUCLEOTIDE SEQUENCE [LARGE SCALE GENOMIC DNA]</scope>
    <source>
        <strain evidence="2 3">CBS 83171</strain>
    </source>
</reference>
<evidence type="ECO:0000313" key="3">
    <source>
        <dbReference type="Proteomes" id="UP001446871"/>
    </source>
</evidence>
<keyword evidence="3" id="KW-1185">Reference proteome</keyword>
<dbReference type="EMBL" id="JAQQWM010000002">
    <property type="protein sequence ID" value="KAK8078040.1"/>
    <property type="molecule type" value="Genomic_DNA"/>
</dbReference>
<evidence type="ECO:0008006" key="4">
    <source>
        <dbReference type="Google" id="ProtNLM"/>
    </source>
</evidence>
<dbReference type="SUPFAM" id="SSF51197">
    <property type="entry name" value="Clavaminate synthase-like"/>
    <property type="match status" value="1"/>
</dbReference>
<organism evidence="2 3">
    <name type="scientific">Apiospora saccharicola</name>
    <dbReference type="NCBI Taxonomy" id="335842"/>
    <lineage>
        <taxon>Eukaryota</taxon>
        <taxon>Fungi</taxon>
        <taxon>Dikarya</taxon>
        <taxon>Ascomycota</taxon>
        <taxon>Pezizomycotina</taxon>
        <taxon>Sordariomycetes</taxon>
        <taxon>Xylariomycetidae</taxon>
        <taxon>Amphisphaeriales</taxon>
        <taxon>Apiosporaceae</taxon>
        <taxon>Apiospora</taxon>
    </lineage>
</organism>
<feature type="region of interest" description="Disordered" evidence="1">
    <location>
        <begin position="1"/>
        <end position="28"/>
    </location>
</feature>
<dbReference type="Proteomes" id="UP001446871">
    <property type="component" value="Unassembled WGS sequence"/>
</dbReference>